<evidence type="ECO:0000313" key="7">
    <source>
        <dbReference type="EMBL" id="MBK4218189.1"/>
    </source>
</evidence>
<dbReference type="PROSITE" id="PS50234">
    <property type="entry name" value="VWFA"/>
    <property type="match status" value="1"/>
</dbReference>
<dbReference type="EMBL" id="JAEPRQ010000015">
    <property type="protein sequence ID" value="MBK4218189.1"/>
    <property type="molecule type" value="Genomic_DNA"/>
</dbReference>
<dbReference type="SUPFAM" id="SSF53300">
    <property type="entry name" value="vWA-like"/>
    <property type="match status" value="1"/>
</dbReference>
<evidence type="ECO:0000259" key="6">
    <source>
        <dbReference type="PROSITE" id="PS50234"/>
    </source>
</evidence>
<proteinExistence type="predicted"/>
<keyword evidence="8" id="KW-1185">Reference proteome</keyword>
<gene>
    <name evidence="7" type="ORF">JJJ17_19855</name>
</gene>
<evidence type="ECO:0000256" key="3">
    <source>
        <dbReference type="ARBA" id="ARBA00022989"/>
    </source>
</evidence>
<keyword evidence="3 5" id="KW-1133">Transmembrane helix</keyword>
<protein>
    <submittedName>
        <fullName evidence="7">VWA domain-containing protein</fullName>
    </submittedName>
</protein>
<keyword evidence="4 5" id="KW-0472">Membrane</keyword>
<organism evidence="7 8">
    <name type="scientific">Paracoccus caeni</name>
    <dbReference type="NCBI Taxonomy" id="657651"/>
    <lineage>
        <taxon>Bacteria</taxon>
        <taxon>Pseudomonadati</taxon>
        <taxon>Pseudomonadota</taxon>
        <taxon>Alphaproteobacteria</taxon>
        <taxon>Rhodobacterales</taxon>
        <taxon>Paracoccaceae</taxon>
        <taxon>Paracoccus</taxon>
    </lineage>
</organism>
<name>A0A934W2W8_9RHOB</name>
<dbReference type="PANTHER" id="PTHR22550">
    <property type="entry name" value="SPORE GERMINATION PROTEIN"/>
    <property type="match status" value="1"/>
</dbReference>
<evidence type="ECO:0000256" key="1">
    <source>
        <dbReference type="ARBA" id="ARBA00022475"/>
    </source>
</evidence>
<feature type="domain" description="VWFA" evidence="6">
    <location>
        <begin position="86"/>
        <end position="276"/>
    </location>
</feature>
<dbReference type="SMART" id="SM00327">
    <property type="entry name" value="VWA"/>
    <property type="match status" value="1"/>
</dbReference>
<dbReference type="Pfam" id="PF00092">
    <property type="entry name" value="VWA"/>
    <property type="match status" value="1"/>
</dbReference>
<evidence type="ECO:0000256" key="5">
    <source>
        <dbReference type="SAM" id="Phobius"/>
    </source>
</evidence>
<keyword evidence="2 5" id="KW-0812">Transmembrane</keyword>
<dbReference type="RefSeq" id="WP_200689592.1">
    <property type="nucleotide sequence ID" value="NZ_JAEPRQ010000015.1"/>
</dbReference>
<dbReference type="Proteomes" id="UP000640485">
    <property type="component" value="Unassembled WGS sequence"/>
</dbReference>
<dbReference type="PANTHER" id="PTHR22550:SF5">
    <property type="entry name" value="LEUCINE ZIPPER PROTEIN 4"/>
    <property type="match status" value="1"/>
</dbReference>
<feature type="transmembrane region" description="Helical" evidence="5">
    <location>
        <begin position="292"/>
        <end position="310"/>
    </location>
</feature>
<dbReference type="Gene3D" id="3.40.50.410">
    <property type="entry name" value="von Willebrand factor, type A domain"/>
    <property type="match status" value="1"/>
</dbReference>
<dbReference type="InterPro" id="IPR036465">
    <property type="entry name" value="vWFA_dom_sf"/>
</dbReference>
<keyword evidence="1" id="KW-1003">Cell membrane</keyword>
<evidence type="ECO:0000256" key="2">
    <source>
        <dbReference type="ARBA" id="ARBA00022692"/>
    </source>
</evidence>
<dbReference type="InterPro" id="IPR050768">
    <property type="entry name" value="UPF0353/GerABKA_families"/>
</dbReference>
<dbReference type="InterPro" id="IPR002035">
    <property type="entry name" value="VWF_A"/>
</dbReference>
<evidence type="ECO:0000313" key="8">
    <source>
        <dbReference type="Proteomes" id="UP000640485"/>
    </source>
</evidence>
<comment type="caution">
    <text evidence="7">The sequence shown here is derived from an EMBL/GenBank/DDBJ whole genome shotgun (WGS) entry which is preliminary data.</text>
</comment>
<accession>A0A934W2W8</accession>
<dbReference type="AlphaFoldDB" id="A0A934W2W8"/>
<reference evidence="7" key="1">
    <citation type="submission" date="2021-01" db="EMBL/GenBank/DDBJ databases">
        <title>Paracoccus amoyensis sp. nov., isolated from the surface seawater along the coast of Xiamen Island, China.</title>
        <authorList>
            <person name="Lyu L."/>
        </authorList>
    </citation>
    <scope>NUCLEOTIDE SEQUENCE</scope>
    <source>
        <strain evidence="7">MJ17</strain>
    </source>
</reference>
<sequence length="313" mass="33186">MMTLALPLALLLLPLPLLARLLPPRTVAGQAMILPDGIARAARQAAGPAQWRGVMLLAAIWTCLCLALAQPERIEMVPDRSASGRDIVIALDMSGSMITPDFALDGETVTRLAAVKRVAESFIRSRTGDRIGLVIFGDRAYAAAPLTHDLPAVARALEEAEIGLTGRSTAISEGLGLSLKRVMAEPSTSKVIVLLSDGRDTAERLDAAQVAALAAGHGVRIHTVALGPEDLETRPAARDAVDVATLRNIAEAAGGETFRVRSTADLEAMARALDRLEPNPSERPAVAMPRPMWIWPALLALVLTCLTGVVRET</sequence>
<evidence type="ECO:0000256" key="4">
    <source>
        <dbReference type="ARBA" id="ARBA00023136"/>
    </source>
</evidence>